<proteinExistence type="predicted"/>
<dbReference type="EMBL" id="JACONT010000010">
    <property type="protein sequence ID" value="MBC3941414.1"/>
    <property type="molecule type" value="Genomic_DNA"/>
</dbReference>
<sequence length="53" mass="5987">MNNSRAALEVFFNPLTARALDAQDEGIGIYDAIDWRPLERDAVRIIVERLTGI</sequence>
<evidence type="ECO:0000313" key="1">
    <source>
        <dbReference type="EMBL" id="MBC3941414.1"/>
    </source>
</evidence>
<dbReference type="Proteomes" id="UP000597613">
    <property type="component" value="Unassembled WGS sequence"/>
</dbReference>
<dbReference type="RefSeq" id="WP_187503168.1">
    <property type="nucleotide sequence ID" value="NZ_CP162536.1"/>
</dbReference>
<comment type="caution">
    <text evidence="1">The sequence shown here is derived from an EMBL/GenBank/DDBJ whole genome shotgun (WGS) entry which is preliminary data.</text>
</comment>
<protein>
    <submittedName>
        <fullName evidence="1">Uncharacterized protein</fullName>
    </submittedName>
</protein>
<keyword evidence="2" id="KW-1185">Reference proteome</keyword>
<evidence type="ECO:0000313" key="2">
    <source>
        <dbReference type="Proteomes" id="UP000597613"/>
    </source>
</evidence>
<name>A0ABR7ALT6_9SPHN</name>
<gene>
    <name evidence="1" type="ORF">H8S47_06910</name>
</gene>
<organism evidence="1 2">
    <name type="scientific">Sphingomonas albertensis</name>
    <dbReference type="NCBI Taxonomy" id="2762591"/>
    <lineage>
        <taxon>Bacteria</taxon>
        <taxon>Pseudomonadati</taxon>
        <taxon>Pseudomonadota</taxon>
        <taxon>Alphaproteobacteria</taxon>
        <taxon>Sphingomonadales</taxon>
        <taxon>Sphingomonadaceae</taxon>
        <taxon>Sphingomonas</taxon>
    </lineage>
</organism>
<accession>A0ABR7ALT6</accession>
<reference evidence="1 2" key="1">
    <citation type="submission" date="2020-08" db="EMBL/GenBank/DDBJ databases">
        <title>Putative novel bacterial strains isolated from necrotic wheat leaf tissues caused by Xanthomonas translucens.</title>
        <authorList>
            <person name="Tambong J.T."/>
        </authorList>
    </citation>
    <scope>NUCLEOTIDE SEQUENCE [LARGE SCALE GENOMIC DNA]</scope>
    <source>
        <strain evidence="2">DOAB 1063</strain>
    </source>
</reference>